<feature type="compositionally biased region" description="Low complexity" evidence="1">
    <location>
        <begin position="124"/>
        <end position="142"/>
    </location>
</feature>
<organism evidence="2">
    <name type="scientific">viral metagenome</name>
    <dbReference type="NCBI Taxonomy" id="1070528"/>
    <lineage>
        <taxon>unclassified sequences</taxon>
        <taxon>metagenomes</taxon>
        <taxon>organismal metagenomes</taxon>
    </lineage>
</organism>
<sequence>MIAALTAGSAVCCFGASYAAHQMLPVKPVNPEDALKNKSTMNTVNILTADELKSRTLKERIDAYTSGRANLQDVMTVTAEKPTLNQAYVAIAKKIPTLPPRSEQRGQYEFLKKAADDHYTGFVPSTSSAAAPPTDAALPLPSVGGEKTDSRLLLGRSRTGREDSVV</sequence>
<proteinExistence type="predicted"/>
<protein>
    <submittedName>
        <fullName evidence="2">Uncharacterized protein</fullName>
    </submittedName>
</protein>
<reference evidence="2" key="1">
    <citation type="journal article" date="2020" name="Nature">
        <title>Giant virus diversity and host interactions through global metagenomics.</title>
        <authorList>
            <person name="Schulz F."/>
            <person name="Roux S."/>
            <person name="Paez-Espino D."/>
            <person name="Jungbluth S."/>
            <person name="Walsh D.A."/>
            <person name="Denef V.J."/>
            <person name="McMahon K.D."/>
            <person name="Konstantinidis K.T."/>
            <person name="Eloe-Fadrosh E.A."/>
            <person name="Kyrpides N.C."/>
            <person name="Woyke T."/>
        </authorList>
    </citation>
    <scope>NUCLEOTIDE SEQUENCE</scope>
    <source>
        <strain evidence="2">GVMAG-S-1035303-20</strain>
    </source>
</reference>
<evidence type="ECO:0000313" key="2">
    <source>
        <dbReference type="EMBL" id="QHS79690.1"/>
    </source>
</evidence>
<dbReference type="AlphaFoldDB" id="A0A6C0AJQ9"/>
<accession>A0A6C0AJQ9</accession>
<dbReference type="EMBL" id="MN740650">
    <property type="protein sequence ID" value="QHS79690.1"/>
    <property type="molecule type" value="Genomic_DNA"/>
</dbReference>
<name>A0A6C0AJQ9_9ZZZZ</name>
<feature type="region of interest" description="Disordered" evidence="1">
    <location>
        <begin position="121"/>
        <end position="166"/>
    </location>
</feature>
<evidence type="ECO:0000256" key="1">
    <source>
        <dbReference type="SAM" id="MobiDB-lite"/>
    </source>
</evidence>